<dbReference type="GO" id="GO:0008837">
    <property type="term" value="F:diaminopimelate epimerase activity"/>
    <property type="evidence" value="ECO:0007669"/>
    <property type="project" value="UniProtKB-EC"/>
</dbReference>
<feature type="active site" description="Proton acceptor" evidence="3">
    <location>
        <position position="196"/>
    </location>
</feature>
<feature type="binding site" evidence="3">
    <location>
        <position position="64"/>
    </location>
    <ligand>
        <name>substrate</name>
    </ligand>
</feature>
<comment type="subunit">
    <text evidence="3">Homodimer.</text>
</comment>
<dbReference type="InterPro" id="IPR001653">
    <property type="entry name" value="DAP_epimerase_DapF"/>
</dbReference>
<dbReference type="SUPFAM" id="SSF54506">
    <property type="entry name" value="Diaminopimelate epimerase-like"/>
    <property type="match status" value="2"/>
</dbReference>
<gene>
    <name evidence="3 5" type="primary">dapF</name>
    <name evidence="5" type="ORF">RT717_27105</name>
</gene>
<feature type="binding site" evidence="3">
    <location>
        <begin position="73"/>
        <end position="74"/>
    </location>
    <ligand>
        <name>substrate</name>
    </ligand>
</feature>
<dbReference type="NCBIfam" id="TIGR00652">
    <property type="entry name" value="DapF"/>
    <property type="match status" value="1"/>
</dbReference>
<evidence type="ECO:0000256" key="1">
    <source>
        <dbReference type="ARBA" id="ARBA00010219"/>
    </source>
</evidence>
<feature type="site" description="Could be important to modulate the pK values of the two catalytic cysteine residues" evidence="3">
    <location>
        <position position="136"/>
    </location>
</feature>
<dbReference type="PANTHER" id="PTHR31689">
    <property type="entry name" value="DIAMINOPIMELATE EPIMERASE, CHLOROPLASTIC"/>
    <property type="match status" value="1"/>
</dbReference>
<keyword evidence="3" id="KW-0028">Amino-acid biosynthesis</keyword>
<keyword evidence="6" id="KW-1185">Reference proteome</keyword>
<dbReference type="Gene3D" id="3.10.310.10">
    <property type="entry name" value="Diaminopimelate Epimerase, Chain A, domain 1"/>
    <property type="match status" value="2"/>
</dbReference>
<keyword evidence="3" id="KW-0963">Cytoplasm</keyword>
<dbReference type="Proteomes" id="UP001302349">
    <property type="component" value="Chromosome"/>
</dbReference>
<keyword evidence="3" id="KW-0457">Lysine biosynthesis</keyword>
<feature type="binding site" evidence="3">
    <location>
        <begin position="197"/>
        <end position="198"/>
    </location>
    <ligand>
        <name>substrate</name>
    </ligand>
</feature>
<reference evidence="5 6" key="1">
    <citation type="journal article" date="2023" name="Microbiol. Resour. Announc.">
        <title>Complete Genome Sequence of Imperialibacter roseus strain P4T.</title>
        <authorList>
            <person name="Tizabi D.R."/>
            <person name="Bachvaroff T."/>
            <person name="Hill R.T."/>
        </authorList>
    </citation>
    <scope>NUCLEOTIDE SEQUENCE [LARGE SCALE GENOMIC DNA]</scope>
    <source>
        <strain evidence="5 6">P4T</strain>
    </source>
</reference>
<proteinExistence type="inferred from homology"/>
<dbReference type="EMBL" id="CP136051">
    <property type="protein sequence ID" value="WOK06742.1"/>
    <property type="molecule type" value="Genomic_DNA"/>
</dbReference>
<dbReference type="RefSeq" id="WP_317489446.1">
    <property type="nucleotide sequence ID" value="NZ_CP136051.1"/>
</dbReference>
<dbReference type="PANTHER" id="PTHR31689:SF0">
    <property type="entry name" value="DIAMINOPIMELATE EPIMERASE"/>
    <property type="match status" value="1"/>
</dbReference>
<accession>A0ABZ0IT25</accession>
<organism evidence="5 6">
    <name type="scientific">Imperialibacter roseus</name>
    <dbReference type="NCBI Taxonomy" id="1324217"/>
    <lineage>
        <taxon>Bacteria</taxon>
        <taxon>Pseudomonadati</taxon>
        <taxon>Bacteroidota</taxon>
        <taxon>Cytophagia</taxon>
        <taxon>Cytophagales</taxon>
        <taxon>Flammeovirgaceae</taxon>
        <taxon>Imperialibacter</taxon>
    </lineage>
</organism>
<feature type="binding site" evidence="3">
    <location>
        <position position="168"/>
    </location>
    <ligand>
        <name>substrate</name>
    </ligand>
</feature>
<keyword evidence="2 3" id="KW-0413">Isomerase</keyword>
<feature type="binding site" evidence="3">
    <location>
        <position position="13"/>
    </location>
    <ligand>
        <name>substrate</name>
    </ligand>
</feature>
<evidence type="ECO:0000313" key="6">
    <source>
        <dbReference type="Proteomes" id="UP001302349"/>
    </source>
</evidence>
<comment type="catalytic activity">
    <reaction evidence="3">
        <text>(2S,6S)-2,6-diaminopimelate = meso-2,6-diaminopimelate</text>
        <dbReference type="Rhea" id="RHEA:15393"/>
        <dbReference type="ChEBI" id="CHEBI:57609"/>
        <dbReference type="ChEBI" id="CHEBI:57791"/>
        <dbReference type="EC" id="5.1.1.7"/>
    </reaction>
</comment>
<name>A0ABZ0IT25_9BACT</name>
<sequence length="255" mass="27866">MEIRFHKYQGTGNDFILIDDRELQFPDDLTVIETLCHRRFGIGADGLILIRNHPEYDFEMVYYNSDGSQSMCGNGSRCAVHFAKSLGMATNRTTFMSTDGPHEATIKEDIVSVQLYDVDSVEELTDGVFINTGSPHHIAFLEDVKNFPVVPEGKAIRFSEAYAPKGTNVNFVELEDGNAIFVRTYERGVEGETLSCGTGVTACSLAASLKGYKSPVIVHTLGGTLEVSFAVKEGGFSDIFLKGPATPVYSGLIDV</sequence>
<evidence type="ECO:0000256" key="4">
    <source>
        <dbReference type="NCBIfam" id="TIGR00652"/>
    </source>
</evidence>
<evidence type="ECO:0000313" key="5">
    <source>
        <dbReference type="EMBL" id="WOK06742.1"/>
    </source>
</evidence>
<comment type="function">
    <text evidence="3">Catalyzes the stereoinversion of LL-2,6-diaminopimelate (L,L-DAP) to meso-diaminopimelate (meso-DAP), a precursor of L-lysine and an essential component of the bacterial peptidoglycan.</text>
</comment>
<dbReference type="Pfam" id="PF01678">
    <property type="entry name" value="DAP_epimerase"/>
    <property type="match status" value="2"/>
</dbReference>
<evidence type="ECO:0000256" key="2">
    <source>
        <dbReference type="ARBA" id="ARBA00023235"/>
    </source>
</evidence>
<dbReference type="EC" id="5.1.1.7" evidence="3 4"/>
<evidence type="ECO:0000256" key="3">
    <source>
        <dbReference type="HAMAP-Rule" id="MF_00197"/>
    </source>
</evidence>
<protein>
    <recommendedName>
        <fullName evidence="3 4">Diaminopimelate epimerase</fullName>
        <shortName evidence="3">DAP epimerase</shortName>
        <ecNumber evidence="3 4">5.1.1.7</ecNumber>
    </recommendedName>
    <alternativeName>
        <fullName evidence="3">PLP-independent amino acid racemase</fullName>
    </alternativeName>
</protein>
<comment type="subcellular location">
    <subcellularLocation>
        <location evidence="3">Cytoplasm</location>
    </subcellularLocation>
</comment>
<feature type="active site" description="Proton donor" evidence="3">
    <location>
        <position position="72"/>
    </location>
</feature>
<dbReference type="HAMAP" id="MF_00197">
    <property type="entry name" value="DAP_epimerase"/>
    <property type="match status" value="1"/>
</dbReference>
<feature type="binding site" evidence="3">
    <location>
        <begin position="186"/>
        <end position="187"/>
    </location>
    <ligand>
        <name>substrate</name>
    </ligand>
</feature>
<feature type="site" description="Could be important to modulate the pK values of the two catalytic cysteine residues" evidence="3">
    <location>
        <position position="186"/>
    </location>
</feature>
<comment type="similarity">
    <text evidence="1 3">Belongs to the diaminopimelate epimerase family.</text>
</comment>
<comment type="caution">
    <text evidence="3">Lacks conserved residue(s) required for the propagation of feature annotation.</text>
</comment>
<comment type="pathway">
    <text evidence="3">Amino-acid biosynthesis; L-lysine biosynthesis via DAP pathway; DL-2,6-diaminopimelate from LL-2,6-diaminopimelate: step 1/1.</text>
</comment>